<protein>
    <submittedName>
        <fullName evidence="2">Uncharacterized protein</fullName>
    </submittedName>
</protein>
<keyword evidence="3" id="KW-1185">Reference proteome</keyword>
<name>A0A8H6JPV5_9PEZI</name>
<evidence type="ECO:0000313" key="3">
    <source>
        <dbReference type="Proteomes" id="UP000652219"/>
    </source>
</evidence>
<dbReference type="Proteomes" id="UP000652219">
    <property type="component" value="Unassembled WGS sequence"/>
</dbReference>
<accession>A0A8H6JPV5</accession>
<feature type="region of interest" description="Disordered" evidence="1">
    <location>
        <begin position="21"/>
        <end position="42"/>
    </location>
</feature>
<reference evidence="2 3" key="1">
    <citation type="journal article" date="2020" name="Phytopathology">
        <title>Genome Sequence Resources of Colletotrichum truncatum, C. plurivorum, C. musicola, and C. sojae: Four Species Pathogenic to Soybean (Glycine max).</title>
        <authorList>
            <person name="Rogerio F."/>
            <person name="Boufleur T.R."/>
            <person name="Ciampi-Guillardi M."/>
            <person name="Sukno S.A."/>
            <person name="Thon M.R."/>
            <person name="Massola Junior N.S."/>
            <person name="Baroncelli R."/>
        </authorList>
    </citation>
    <scope>NUCLEOTIDE SEQUENCE [LARGE SCALE GENOMIC DNA]</scope>
    <source>
        <strain evidence="2 3">LFN0009</strain>
    </source>
</reference>
<comment type="caution">
    <text evidence="2">The sequence shown here is derived from an EMBL/GenBank/DDBJ whole genome shotgun (WGS) entry which is preliminary data.</text>
</comment>
<gene>
    <name evidence="2" type="ORF">CSOJ01_02599</name>
</gene>
<proteinExistence type="predicted"/>
<feature type="compositionally biased region" description="Gly residues" evidence="1">
    <location>
        <begin position="33"/>
        <end position="42"/>
    </location>
</feature>
<organism evidence="2 3">
    <name type="scientific">Colletotrichum sojae</name>
    <dbReference type="NCBI Taxonomy" id="2175907"/>
    <lineage>
        <taxon>Eukaryota</taxon>
        <taxon>Fungi</taxon>
        <taxon>Dikarya</taxon>
        <taxon>Ascomycota</taxon>
        <taxon>Pezizomycotina</taxon>
        <taxon>Sordariomycetes</taxon>
        <taxon>Hypocreomycetidae</taxon>
        <taxon>Glomerellales</taxon>
        <taxon>Glomerellaceae</taxon>
        <taxon>Colletotrichum</taxon>
        <taxon>Colletotrichum orchidearum species complex</taxon>
    </lineage>
</organism>
<dbReference type="EMBL" id="WIGN01000023">
    <property type="protein sequence ID" value="KAF6817179.1"/>
    <property type="molecule type" value="Genomic_DNA"/>
</dbReference>
<sequence>MPAIPATTGLEMRRKTAWPGVLSTKLPSDQGPRRGGGRGCGGSTGGLASICSTLLEEPVAFQELRFIPAGPKPRSFIGAGFYALSFVVRSEA</sequence>
<evidence type="ECO:0000313" key="2">
    <source>
        <dbReference type="EMBL" id="KAF6817179.1"/>
    </source>
</evidence>
<evidence type="ECO:0000256" key="1">
    <source>
        <dbReference type="SAM" id="MobiDB-lite"/>
    </source>
</evidence>
<dbReference type="AlphaFoldDB" id="A0A8H6JPV5"/>